<dbReference type="RefSeq" id="WP_320942501.1">
    <property type="nucleotide sequence ID" value="NZ_BAABEU010000003.1"/>
</dbReference>
<evidence type="ECO:0000313" key="6">
    <source>
        <dbReference type="Proteomes" id="UP001323798"/>
    </source>
</evidence>
<dbReference type="EMBL" id="CP139368">
    <property type="protein sequence ID" value="WPR89787.1"/>
    <property type="molecule type" value="Genomic_DNA"/>
</dbReference>
<dbReference type="SMART" id="SM00354">
    <property type="entry name" value="HTH_LACI"/>
    <property type="match status" value="1"/>
</dbReference>
<dbReference type="Gene3D" id="1.10.260.40">
    <property type="entry name" value="lambda repressor-like DNA-binding domains"/>
    <property type="match status" value="1"/>
</dbReference>
<dbReference type="Proteomes" id="UP001323798">
    <property type="component" value="Chromosome"/>
</dbReference>
<dbReference type="InterPro" id="IPR000843">
    <property type="entry name" value="HTH_LacI"/>
</dbReference>
<keyword evidence="3" id="KW-0804">Transcription</keyword>
<organism evidence="5 6">
    <name type="scientific">Microbacterium rhizosphaerae</name>
    <dbReference type="NCBI Taxonomy" id="1678237"/>
    <lineage>
        <taxon>Bacteria</taxon>
        <taxon>Bacillati</taxon>
        <taxon>Actinomycetota</taxon>
        <taxon>Actinomycetes</taxon>
        <taxon>Micrococcales</taxon>
        <taxon>Microbacteriaceae</taxon>
        <taxon>Microbacterium</taxon>
    </lineage>
</organism>
<reference evidence="5 6" key="1">
    <citation type="submission" date="2023-11" db="EMBL/GenBank/DDBJ databases">
        <title>Genome sequence of Microbacterium rhizosphaerae KACC 19337.</title>
        <authorList>
            <person name="Choi H."/>
            <person name="Kim S."/>
            <person name="Kim Y."/>
            <person name="Kwon S.-W."/>
            <person name="Heo J."/>
        </authorList>
    </citation>
    <scope>NUCLEOTIDE SEQUENCE [LARGE SCALE GENOMIC DNA]</scope>
    <source>
        <strain evidence="5 6">KACC 19337</strain>
    </source>
</reference>
<dbReference type="GO" id="GO:0003677">
    <property type="term" value="F:DNA binding"/>
    <property type="evidence" value="ECO:0007669"/>
    <property type="project" value="UniProtKB-KW"/>
</dbReference>
<dbReference type="CDD" id="cd06267">
    <property type="entry name" value="PBP1_LacI_sugar_binding-like"/>
    <property type="match status" value="1"/>
</dbReference>
<dbReference type="SUPFAM" id="SSF47413">
    <property type="entry name" value="lambda repressor-like DNA-binding domains"/>
    <property type="match status" value="1"/>
</dbReference>
<dbReference type="PROSITE" id="PS50932">
    <property type="entry name" value="HTH_LACI_2"/>
    <property type="match status" value="1"/>
</dbReference>
<proteinExistence type="predicted"/>
<dbReference type="InterPro" id="IPR028082">
    <property type="entry name" value="Peripla_BP_I"/>
</dbReference>
<sequence>MNPIPTMQDVARLAGVSTKTVSNVINDRPYVSAETRDRVHAAIAQLDYKLNLAARNLRSGRSGVIGLAVPTLTVAYFAELAEAVIDAAEQHQLAVQIARTGDAAREREFLASARLQHVDGLILSPMDHRSEELEAVDLSVPTVVLGDHPVGGAAVYVSSDQRGAAQLATSHLIRIGCRRIAALGARSSVPGGAGALRLQGYRDALHTAGIPYDAGLVVEADVWDRADGASAMHQLIERGAAFDSVFAFNDSLALGAMRTLEDNGLRVPGDVSVIGIDNVTEARYSVPSLTTVDLGGSKIAETAVRLLAEQLSNPESAPEHRVLIDFALVERESTAH</sequence>
<evidence type="ECO:0000259" key="4">
    <source>
        <dbReference type="PROSITE" id="PS50932"/>
    </source>
</evidence>
<dbReference type="Pfam" id="PF00356">
    <property type="entry name" value="LacI"/>
    <property type="match status" value="1"/>
</dbReference>
<name>A0ABZ0SK68_9MICO</name>
<evidence type="ECO:0000256" key="1">
    <source>
        <dbReference type="ARBA" id="ARBA00023015"/>
    </source>
</evidence>
<dbReference type="PANTHER" id="PTHR30146:SF109">
    <property type="entry name" value="HTH-TYPE TRANSCRIPTIONAL REGULATOR GALS"/>
    <property type="match status" value="1"/>
</dbReference>
<accession>A0ABZ0SK68</accession>
<dbReference type="PANTHER" id="PTHR30146">
    <property type="entry name" value="LACI-RELATED TRANSCRIPTIONAL REPRESSOR"/>
    <property type="match status" value="1"/>
</dbReference>
<dbReference type="SUPFAM" id="SSF53822">
    <property type="entry name" value="Periplasmic binding protein-like I"/>
    <property type="match status" value="1"/>
</dbReference>
<dbReference type="PROSITE" id="PS00356">
    <property type="entry name" value="HTH_LACI_1"/>
    <property type="match status" value="1"/>
</dbReference>
<keyword evidence="1" id="KW-0805">Transcription regulation</keyword>
<protein>
    <submittedName>
        <fullName evidence="5">LacI family DNA-binding transcriptional regulator</fullName>
    </submittedName>
</protein>
<evidence type="ECO:0000256" key="3">
    <source>
        <dbReference type="ARBA" id="ARBA00023163"/>
    </source>
</evidence>
<gene>
    <name evidence="5" type="ORF">SM116_00440</name>
</gene>
<dbReference type="PRINTS" id="PR00036">
    <property type="entry name" value="HTHLACI"/>
</dbReference>
<keyword evidence="2 5" id="KW-0238">DNA-binding</keyword>
<evidence type="ECO:0000256" key="2">
    <source>
        <dbReference type="ARBA" id="ARBA00023125"/>
    </source>
</evidence>
<feature type="domain" description="HTH lacI-type" evidence="4">
    <location>
        <begin position="5"/>
        <end position="59"/>
    </location>
</feature>
<dbReference type="Pfam" id="PF13377">
    <property type="entry name" value="Peripla_BP_3"/>
    <property type="match status" value="1"/>
</dbReference>
<dbReference type="InterPro" id="IPR010982">
    <property type="entry name" value="Lambda_DNA-bd_dom_sf"/>
</dbReference>
<evidence type="ECO:0000313" key="5">
    <source>
        <dbReference type="EMBL" id="WPR89787.1"/>
    </source>
</evidence>
<dbReference type="Gene3D" id="3.40.50.2300">
    <property type="match status" value="2"/>
</dbReference>
<dbReference type="CDD" id="cd01392">
    <property type="entry name" value="HTH_LacI"/>
    <property type="match status" value="1"/>
</dbReference>
<keyword evidence="6" id="KW-1185">Reference proteome</keyword>
<dbReference type="InterPro" id="IPR046335">
    <property type="entry name" value="LacI/GalR-like_sensor"/>
</dbReference>